<dbReference type="PANTHER" id="PTHR45453:SF1">
    <property type="entry name" value="PHOSPHATE REGULON SENSOR PROTEIN PHOR"/>
    <property type="match status" value="1"/>
</dbReference>
<protein>
    <recommendedName>
        <fullName evidence="3">histidine kinase</fullName>
        <ecNumber evidence="3">2.7.13.3</ecNumber>
    </recommendedName>
</protein>
<feature type="domain" description="HAMP" evidence="11">
    <location>
        <begin position="204"/>
        <end position="256"/>
    </location>
</feature>
<dbReference type="InterPro" id="IPR004358">
    <property type="entry name" value="Sig_transdc_His_kin-like_C"/>
</dbReference>
<keyword evidence="7" id="KW-0902">Two-component regulatory system</keyword>
<dbReference type="Pfam" id="PF00672">
    <property type="entry name" value="HAMP"/>
    <property type="match status" value="1"/>
</dbReference>
<reference evidence="12 13" key="1">
    <citation type="submission" date="2019-12" db="EMBL/GenBank/DDBJ databases">
        <title>Genome sequencing and assembly of endphytes of Porphyra tenera.</title>
        <authorList>
            <person name="Park J.M."/>
            <person name="Shin R."/>
            <person name="Jo S.H."/>
        </authorList>
    </citation>
    <scope>NUCLEOTIDE SEQUENCE [LARGE SCALE GENOMIC DNA]</scope>
    <source>
        <strain evidence="12 13">GPM4</strain>
    </source>
</reference>
<dbReference type="EMBL" id="CP047656">
    <property type="protein sequence ID" value="QHJ11561.1"/>
    <property type="molecule type" value="Genomic_DNA"/>
</dbReference>
<dbReference type="InterPro" id="IPR005467">
    <property type="entry name" value="His_kinase_dom"/>
</dbReference>
<dbReference type="KEGG" id="pmes:FX988_01795"/>
<dbReference type="Gene3D" id="6.10.340.10">
    <property type="match status" value="1"/>
</dbReference>
<dbReference type="GO" id="GO:0000155">
    <property type="term" value="F:phosphorelay sensor kinase activity"/>
    <property type="evidence" value="ECO:0007669"/>
    <property type="project" value="InterPro"/>
</dbReference>
<organism evidence="12 13">
    <name type="scientific">Paraglaciecola mesophila</name>
    <dbReference type="NCBI Taxonomy" id="197222"/>
    <lineage>
        <taxon>Bacteria</taxon>
        <taxon>Pseudomonadati</taxon>
        <taxon>Pseudomonadota</taxon>
        <taxon>Gammaproteobacteria</taxon>
        <taxon>Alteromonadales</taxon>
        <taxon>Alteromonadaceae</taxon>
        <taxon>Paraglaciecola</taxon>
    </lineage>
</organism>
<keyword evidence="5 12" id="KW-0808">Transferase</keyword>
<keyword evidence="9" id="KW-0472">Membrane</keyword>
<dbReference type="InterPro" id="IPR003660">
    <property type="entry name" value="HAMP_dom"/>
</dbReference>
<evidence type="ECO:0000256" key="2">
    <source>
        <dbReference type="ARBA" id="ARBA00004370"/>
    </source>
</evidence>
<evidence type="ECO:0000256" key="9">
    <source>
        <dbReference type="SAM" id="Phobius"/>
    </source>
</evidence>
<keyword evidence="9" id="KW-1133">Transmembrane helix</keyword>
<evidence type="ECO:0000256" key="4">
    <source>
        <dbReference type="ARBA" id="ARBA00022553"/>
    </source>
</evidence>
<evidence type="ECO:0000256" key="1">
    <source>
        <dbReference type="ARBA" id="ARBA00000085"/>
    </source>
</evidence>
<dbReference type="PRINTS" id="PR00344">
    <property type="entry name" value="BCTRLSENSOR"/>
</dbReference>
<keyword evidence="9" id="KW-0812">Transmembrane</keyword>
<dbReference type="SUPFAM" id="SSF55874">
    <property type="entry name" value="ATPase domain of HSP90 chaperone/DNA topoisomerase II/histidine kinase"/>
    <property type="match status" value="1"/>
</dbReference>
<proteinExistence type="predicted"/>
<dbReference type="Gene3D" id="3.30.565.10">
    <property type="entry name" value="Histidine kinase-like ATPase, C-terminal domain"/>
    <property type="match status" value="1"/>
</dbReference>
<accession>A0A857JKQ1</accession>
<dbReference type="SUPFAM" id="SSF158472">
    <property type="entry name" value="HAMP domain-like"/>
    <property type="match status" value="1"/>
</dbReference>
<evidence type="ECO:0000256" key="5">
    <source>
        <dbReference type="ARBA" id="ARBA00022679"/>
    </source>
</evidence>
<comment type="subcellular location">
    <subcellularLocation>
        <location evidence="2">Membrane</location>
    </subcellularLocation>
</comment>
<keyword evidence="6 12" id="KW-0418">Kinase</keyword>
<dbReference type="SUPFAM" id="SSF47384">
    <property type="entry name" value="Homodimeric domain of signal transducing histidine kinase"/>
    <property type="match status" value="1"/>
</dbReference>
<keyword evidence="4" id="KW-0597">Phosphoprotein</keyword>
<dbReference type="InterPro" id="IPR050351">
    <property type="entry name" value="BphY/WalK/GraS-like"/>
</dbReference>
<evidence type="ECO:0000256" key="7">
    <source>
        <dbReference type="ARBA" id="ARBA00023012"/>
    </source>
</evidence>
<gene>
    <name evidence="12" type="ORF">FX988_01795</name>
</gene>
<feature type="compositionally biased region" description="Basic and acidic residues" evidence="8">
    <location>
        <begin position="81"/>
        <end position="99"/>
    </location>
</feature>
<dbReference type="SMART" id="SM00304">
    <property type="entry name" value="HAMP"/>
    <property type="match status" value="1"/>
</dbReference>
<dbReference type="GO" id="GO:0016036">
    <property type="term" value="P:cellular response to phosphate starvation"/>
    <property type="evidence" value="ECO:0007669"/>
    <property type="project" value="TreeGrafter"/>
</dbReference>
<dbReference type="PROSITE" id="PS50885">
    <property type="entry name" value="HAMP"/>
    <property type="match status" value="1"/>
</dbReference>
<dbReference type="EC" id="2.7.13.3" evidence="3"/>
<feature type="transmembrane region" description="Helical" evidence="9">
    <location>
        <begin position="7"/>
        <end position="30"/>
    </location>
</feature>
<keyword evidence="13" id="KW-1185">Reference proteome</keyword>
<dbReference type="CDD" id="cd06225">
    <property type="entry name" value="HAMP"/>
    <property type="match status" value="1"/>
</dbReference>
<dbReference type="Proteomes" id="UP000464524">
    <property type="component" value="Chromosome"/>
</dbReference>
<evidence type="ECO:0000256" key="8">
    <source>
        <dbReference type="SAM" id="MobiDB-lite"/>
    </source>
</evidence>
<dbReference type="SMART" id="SM00388">
    <property type="entry name" value="HisKA"/>
    <property type="match status" value="1"/>
</dbReference>
<dbReference type="PANTHER" id="PTHR45453">
    <property type="entry name" value="PHOSPHATE REGULON SENSOR PROTEIN PHOR"/>
    <property type="match status" value="1"/>
</dbReference>
<dbReference type="InterPro" id="IPR036890">
    <property type="entry name" value="HATPase_C_sf"/>
</dbReference>
<evidence type="ECO:0000259" key="11">
    <source>
        <dbReference type="PROSITE" id="PS50885"/>
    </source>
</evidence>
<evidence type="ECO:0000313" key="12">
    <source>
        <dbReference type="EMBL" id="QHJ11561.1"/>
    </source>
</evidence>
<evidence type="ECO:0000256" key="3">
    <source>
        <dbReference type="ARBA" id="ARBA00012438"/>
    </source>
</evidence>
<feature type="region of interest" description="Disordered" evidence="8">
    <location>
        <begin position="78"/>
        <end position="100"/>
    </location>
</feature>
<dbReference type="Pfam" id="PF00512">
    <property type="entry name" value="HisKA"/>
    <property type="match status" value="1"/>
</dbReference>
<comment type="catalytic activity">
    <reaction evidence="1">
        <text>ATP + protein L-histidine = ADP + protein N-phospho-L-histidine.</text>
        <dbReference type="EC" id="2.7.13.3"/>
    </reaction>
</comment>
<dbReference type="CDD" id="cd00082">
    <property type="entry name" value="HisKA"/>
    <property type="match status" value="1"/>
</dbReference>
<name>A0A857JKQ1_9ALTE</name>
<dbReference type="SMART" id="SM00387">
    <property type="entry name" value="HATPase_c"/>
    <property type="match status" value="1"/>
</dbReference>
<dbReference type="Gene3D" id="1.10.287.130">
    <property type="match status" value="1"/>
</dbReference>
<dbReference type="GO" id="GO:0005886">
    <property type="term" value="C:plasma membrane"/>
    <property type="evidence" value="ECO:0007669"/>
    <property type="project" value="TreeGrafter"/>
</dbReference>
<evidence type="ECO:0000256" key="6">
    <source>
        <dbReference type="ARBA" id="ARBA00022777"/>
    </source>
</evidence>
<dbReference type="Pfam" id="PF02518">
    <property type="entry name" value="HATPase_c"/>
    <property type="match status" value="1"/>
</dbReference>
<dbReference type="AlphaFoldDB" id="A0A857JKQ1"/>
<dbReference type="InterPro" id="IPR003661">
    <property type="entry name" value="HisK_dim/P_dom"/>
</dbReference>
<dbReference type="InterPro" id="IPR003594">
    <property type="entry name" value="HATPase_dom"/>
</dbReference>
<dbReference type="GO" id="GO:0004721">
    <property type="term" value="F:phosphoprotein phosphatase activity"/>
    <property type="evidence" value="ECO:0007669"/>
    <property type="project" value="TreeGrafter"/>
</dbReference>
<feature type="domain" description="Histidine kinase" evidence="10">
    <location>
        <begin position="264"/>
        <end position="481"/>
    </location>
</feature>
<dbReference type="PROSITE" id="PS50109">
    <property type="entry name" value="HIS_KIN"/>
    <property type="match status" value="1"/>
</dbReference>
<evidence type="ECO:0000259" key="10">
    <source>
        <dbReference type="PROSITE" id="PS50109"/>
    </source>
</evidence>
<sequence>MKLIHKLFFAFFITNLILVGLMFAFLYMSFATGFNNFVEQEEKKHIAHVKQQLTELYSELGNWQPITQNTPLWRSIVAPQKKQEHQQDETKDNSSHHVGADAPPPAPSLLWINLPVDSLKTGQRISLYNKDKKVIVGKENLNDNKQIEPMLLKGQLIGWLGFMPSHLVQSSPAEAFISAQFHNYFMVTLMVILLAFTMAILLSRHLIEPIEQIIVGTKALNVGNFASRIKPTTHDELATLADNVNALAETLEQNRESRFQWMSDTSHELRTPLSVLRSHLIAVQDGVFVADSKRISLLLSQVDTLSHIVDGLAQLSRTETASLTYDATKVDVINSLEHSLERYSSRFEQQNLTIDRGALTAAGKCIIIGDKERLQQLFVNLLENTCRYTDSPGQLIVKANKVDYHVELLIQDSAPGVCADDLAKLFDRFFRVEKSRNRELGGSGLGLALCKQIVDAHGGRISLHDSPLGGLEVKVVLPLAEA</sequence>
<evidence type="ECO:0000313" key="13">
    <source>
        <dbReference type="Proteomes" id="UP000464524"/>
    </source>
</evidence>
<dbReference type="InterPro" id="IPR036097">
    <property type="entry name" value="HisK_dim/P_sf"/>
</dbReference>